<name>A0A928YPF9_9SPHI</name>
<protein>
    <submittedName>
        <fullName evidence="3">Glycoside hydrolase</fullName>
    </submittedName>
</protein>
<dbReference type="AlphaFoldDB" id="A0A928YPF9"/>
<organism evidence="3 4">
    <name type="scientific">Sphingobacterium hungaricum</name>
    <dbReference type="NCBI Taxonomy" id="2082723"/>
    <lineage>
        <taxon>Bacteria</taxon>
        <taxon>Pseudomonadati</taxon>
        <taxon>Bacteroidota</taxon>
        <taxon>Sphingobacteriia</taxon>
        <taxon>Sphingobacteriales</taxon>
        <taxon>Sphingobacteriaceae</taxon>
        <taxon>Sphingobacterium</taxon>
    </lineage>
</organism>
<evidence type="ECO:0000313" key="3">
    <source>
        <dbReference type="EMBL" id="MBE8712452.1"/>
    </source>
</evidence>
<evidence type="ECO:0000256" key="1">
    <source>
        <dbReference type="SAM" id="SignalP"/>
    </source>
</evidence>
<dbReference type="InterPro" id="IPR013783">
    <property type="entry name" value="Ig-like_fold"/>
</dbReference>
<evidence type="ECO:0000313" key="4">
    <source>
        <dbReference type="Proteomes" id="UP000616201"/>
    </source>
</evidence>
<sequence>MRIAFIVTIFVLISSVAKAQISSAKLLSPTVELYKKAELQIQLKAEWTNPYLQEDIALDMHIQSPSGKQLVLPCFYESGKSGELSEWKANFAPQEIGTYNFYFKLSSKKKKPSSSKPQIVEVLASADKGFLTVNNNWTLKFDNNGLFRGIAENICWESRDQDDSKYFKELHERSDRYSYDFLLPDFAKNGGNFFRTWMCSWNLPIDFSSNFNNERYTASESYFNESAVARMDHLIHLADSLDLYIMLTLGTGDYRGKNPNDVKTSDDFFASPIAKQTYKNRLRYIVARWGFSPHIAMWEFLNEVDNIQFNGRETPIKTEDIVTWHQEMSAYLKELDPYNHIITTSISHRDIPGLNDISTIDINQKHIYNNTDILSKEINEYTQKHQKPYIIGEFGFEWDWQKNFDDFSHGMEVDFKRGLWYGIFSPTPVLPMSWWWEYFENRGMTAYFRGVREISDQMLDAGKGEFIPLEVQAGDLHAYALKCKDHIYIYVYNPTNRVQKQSVSLKVPYRFDTALALTQFEPTLLTYEDLGYIDFKDQQIVLDDIFIGSKKEMVYILKNK</sequence>
<dbReference type="SUPFAM" id="SSF51445">
    <property type="entry name" value="(Trans)glycosidases"/>
    <property type="match status" value="1"/>
</dbReference>
<dbReference type="Gene3D" id="3.20.20.80">
    <property type="entry name" value="Glycosidases"/>
    <property type="match status" value="1"/>
</dbReference>
<dbReference type="PANTHER" id="PTHR31451">
    <property type="match status" value="1"/>
</dbReference>
<dbReference type="PANTHER" id="PTHR31451:SF39">
    <property type="entry name" value="MANNAN ENDO-1,4-BETA-MANNOSIDASE 1"/>
    <property type="match status" value="1"/>
</dbReference>
<keyword evidence="4" id="KW-1185">Reference proteome</keyword>
<keyword evidence="3" id="KW-0378">Hydrolase</keyword>
<dbReference type="Pfam" id="PF16586">
    <property type="entry name" value="DUF5060"/>
    <property type="match status" value="1"/>
</dbReference>
<dbReference type="InterPro" id="IPR032260">
    <property type="entry name" value="DUF5060"/>
</dbReference>
<feature type="domain" description="DUF5060" evidence="2">
    <location>
        <begin position="30"/>
        <end position="102"/>
    </location>
</feature>
<accession>A0A928YPF9</accession>
<dbReference type="InterPro" id="IPR017853">
    <property type="entry name" value="GH"/>
</dbReference>
<proteinExistence type="predicted"/>
<dbReference type="Gene3D" id="2.60.40.10">
    <property type="entry name" value="Immunoglobulins"/>
    <property type="match status" value="1"/>
</dbReference>
<keyword evidence="1" id="KW-0732">Signal</keyword>
<dbReference type="InterPro" id="IPR045053">
    <property type="entry name" value="MAN-like"/>
</dbReference>
<gene>
    <name evidence="3" type="ORF">C4F49_02000</name>
</gene>
<feature type="signal peptide" evidence="1">
    <location>
        <begin position="1"/>
        <end position="19"/>
    </location>
</feature>
<dbReference type="Proteomes" id="UP000616201">
    <property type="component" value="Unassembled WGS sequence"/>
</dbReference>
<dbReference type="GO" id="GO:0005576">
    <property type="term" value="C:extracellular region"/>
    <property type="evidence" value="ECO:0007669"/>
    <property type="project" value="UniProtKB-SubCell"/>
</dbReference>
<comment type="caution">
    <text evidence="3">The sequence shown here is derived from an EMBL/GenBank/DDBJ whole genome shotgun (WGS) entry which is preliminary data.</text>
</comment>
<dbReference type="EMBL" id="PRDK01000001">
    <property type="protein sequence ID" value="MBE8712452.1"/>
    <property type="molecule type" value="Genomic_DNA"/>
</dbReference>
<feature type="chain" id="PRO_5037021308" evidence="1">
    <location>
        <begin position="20"/>
        <end position="560"/>
    </location>
</feature>
<dbReference type="RefSeq" id="WP_196934785.1">
    <property type="nucleotide sequence ID" value="NZ_MU158698.1"/>
</dbReference>
<dbReference type="GO" id="GO:0016985">
    <property type="term" value="F:mannan endo-1,4-beta-mannosidase activity"/>
    <property type="evidence" value="ECO:0007669"/>
    <property type="project" value="TreeGrafter"/>
</dbReference>
<evidence type="ECO:0000259" key="2">
    <source>
        <dbReference type="Pfam" id="PF16586"/>
    </source>
</evidence>
<reference evidence="3" key="1">
    <citation type="submission" date="2018-02" db="EMBL/GenBank/DDBJ databases">
        <authorList>
            <person name="Vasarhelyi B.M."/>
            <person name="Deshmukh S."/>
            <person name="Balint B."/>
            <person name="Kukolya J."/>
        </authorList>
    </citation>
    <scope>NUCLEOTIDE SEQUENCE</scope>
    <source>
        <strain evidence="3">KB22</strain>
    </source>
</reference>